<dbReference type="InterPro" id="IPR037401">
    <property type="entry name" value="SnoaL-like"/>
</dbReference>
<dbReference type="AlphaFoldDB" id="A0AAW9RFX3"/>
<comment type="caution">
    <text evidence="2">The sequence shown here is derived from an EMBL/GenBank/DDBJ whole genome shotgun (WGS) entry which is preliminary data.</text>
</comment>
<evidence type="ECO:0000313" key="2">
    <source>
        <dbReference type="EMBL" id="MEJ8567874.1"/>
    </source>
</evidence>
<dbReference type="RefSeq" id="WP_354695195.1">
    <property type="nucleotide sequence ID" value="NZ_JAZHOG010000005.1"/>
</dbReference>
<gene>
    <name evidence="2" type="ORF">V3330_09580</name>
</gene>
<feature type="domain" description="SnoaL-like" evidence="1">
    <location>
        <begin position="11"/>
        <end position="111"/>
    </location>
</feature>
<dbReference type="InterPro" id="IPR032710">
    <property type="entry name" value="NTF2-like_dom_sf"/>
</dbReference>
<keyword evidence="3" id="KW-1185">Reference proteome</keyword>
<proteinExistence type="predicted"/>
<evidence type="ECO:0000259" key="1">
    <source>
        <dbReference type="Pfam" id="PF12680"/>
    </source>
</evidence>
<evidence type="ECO:0000313" key="3">
    <source>
        <dbReference type="Proteomes" id="UP001359886"/>
    </source>
</evidence>
<dbReference type="Proteomes" id="UP001359886">
    <property type="component" value="Unassembled WGS sequence"/>
</dbReference>
<dbReference type="SUPFAM" id="SSF54427">
    <property type="entry name" value="NTF2-like"/>
    <property type="match status" value="1"/>
</dbReference>
<protein>
    <submittedName>
        <fullName evidence="2">Nuclear transport factor 2 family protein</fullName>
    </submittedName>
</protein>
<dbReference type="Pfam" id="PF12680">
    <property type="entry name" value="SnoaL_2"/>
    <property type="match status" value="1"/>
</dbReference>
<reference evidence="2 3" key="1">
    <citation type="submission" date="2024-02" db="EMBL/GenBank/DDBJ databases">
        <title>A novel Wenzhouxiangellaceae bacterium, isolated from coastal sediments.</title>
        <authorList>
            <person name="Du Z.-J."/>
            <person name="Ye Y.-Q."/>
            <person name="Zhang X.-Y."/>
        </authorList>
    </citation>
    <scope>NUCLEOTIDE SEQUENCE [LARGE SCALE GENOMIC DNA]</scope>
    <source>
        <strain evidence="2 3">CH-27</strain>
    </source>
</reference>
<accession>A0AAW9RFX3</accession>
<name>A0AAW9RFX3_9GAMM</name>
<dbReference type="EMBL" id="JAZHOG010000005">
    <property type="protein sequence ID" value="MEJ8567874.1"/>
    <property type="molecule type" value="Genomic_DNA"/>
</dbReference>
<sequence length="126" mass="14131">MTDTNEPMAVAERFIDALNHCDADAVRGIYAPDAKIWHNFDNKLQPVEENIETMKFVHSKLSDLNYDIKQRIPIPGGFVQQHVLRGTLKSGEPFGLEACAIVKVEDGRITELEEYLDTGQAKALFA</sequence>
<organism evidence="2 3">
    <name type="scientific">Elongatibacter sediminis</name>
    <dbReference type="NCBI Taxonomy" id="3119006"/>
    <lineage>
        <taxon>Bacteria</taxon>
        <taxon>Pseudomonadati</taxon>
        <taxon>Pseudomonadota</taxon>
        <taxon>Gammaproteobacteria</taxon>
        <taxon>Chromatiales</taxon>
        <taxon>Wenzhouxiangellaceae</taxon>
        <taxon>Elongatibacter</taxon>
    </lineage>
</organism>
<dbReference type="Gene3D" id="3.10.450.50">
    <property type="match status" value="1"/>
</dbReference>